<evidence type="ECO:0000259" key="7">
    <source>
        <dbReference type="PROSITE" id="PS51900"/>
    </source>
</evidence>
<dbReference type="NCBIfam" id="TIGR02249">
    <property type="entry name" value="integrase_gron"/>
    <property type="match status" value="1"/>
</dbReference>
<dbReference type="EMBL" id="ABCK01000047">
    <property type="protein sequence ID" value="EDM24822.1"/>
    <property type="molecule type" value="Genomic_DNA"/>
</dbReference>
<dbReference type="InterPro" id="IPR011946">
    <property type="entry name" value="Integrase_integron-type"/>
</dbReference>
<dbReference type="InterPro" id="IPR002104">
    <property type="entry name" value="Integrase_catalytic"/>
</dbReference>
<feature type="domain" description="Tyr recombinase" evidence="6">
    <location>
        <begin position="197"/>
        <end position="410"/>
    </location>
</feature>
<protein>
    <submittedName>
        <fullName evidence="8">Integron integrase</fullName>
    </submittedName>
</protein>
<comment type="similarity">
    <text evidence="1">Belongs to the 'phage' integrase family.</text>
</comment>
<dbReference type="Proteomes" id="UP000004947">
    <property type="component" value="Unassembled WGS sequence"/>
</dbReference>
<dbReference type="GO" id="GO:0006310">
    <property type="term" value="P:DNA recombination"/>
    <property type="evidence" value="ECO:0007669"/>
    <property type="project" value="UniProtKB-KW"/>
</dbReference>
<comment type="caution">
    <text evidence="8">The sequence shown here is derived from an EMBL/GenBank/DDBJ whole genome shotgun (WGS) entry which is preliminary data.</text>
</comment>
<dbReference type="InterPro" id="IPR011010">
    <property type="entry name" value="DNA_brk_join_enz"/>
</dbReference>
<proteinExistence type="inferred from homology"/>
<evidence type="ECO:0000313" key="9">
    <source>
        <dbReference type="Proteomes" id="UP000004947"/>
    </source>
</evidence>
<evidence type="ECO:0000259" key="6">
    <source>
        <dbReference type="PROSITE" id="PS51898"/>
    </source>
</evidence>
<reference evidence="8 9" key="1">
    <citation type="journal article" date="2010" name="J. Bacteriol.">
        <title>Genome sequence of Lentisphaera araneosa HTCC2155T, the type species of the order Lentisphaerales in the phylum Lentisphaerae.</title>
        <authorList>
            <person name="Thrash J.C."/>
            <person name="Cho J.C."/>
            <person name="Vergin K.L."/>
            <person name="Morris R.M."/>
            <person name="Giovannoni S.J."/>
        </authorList>
    </citation>
    <scope>NUCLEOTIDE SEQUENCE [LARGE SCALE GENOMIC DNA]</scope>
    <source>
        <strain evidence="8 9">HTCC2155</strain>
    </source>
</reference>
<feature type="domain" description="Core-binding (CB)" evidence="7">
    <location>
        <begin position="99"/>
        <end position="179"/>
    </location>
</feature>
<evidence type="ECO:0000256" key="5">
    <source>
        <dbReference type="PROSITE-ProRule" id="PRU01248"/>
    </source>
</evidence>
<dbReference type="InterPro" id="IPR010998">
    <property type="entry name" value="Integrase_recombinase_N"/>
</dbReference>
<evidence type="ECO:0000256" key="4">
    <source>
        <dbReference type="ARBA" id="ARBA00023172"/>
    </source>
</evidence>
<name>A6DU63_9BACT</name>
<keyword evidence="4" id="KW-0233">DNA recombination</keyword>
<evidence type="ECO:0000256" key="1">
    <source>
        <dbReference type="ARBA" id="ARBA00008857"/>
    </source>
</evidence>
<organism evidence="8 9">
    <name type="scientific">Lentisphaera araneosa HTCC2155</name>
    <dbReference type="NCBI Taxonomy" id="313628"/>
    <lineage>
        <taxon>Bacteria</taxon>
        <taxon>Pseudomonadati</taxon>
        <taxon>Lentisphaerota</taxon>
        <taxon>Lentisphaeria</taxon>
        <taxon>Lentisphaerales</taxon>
        <taxon>Lentisphaeraceae</taxon>
        <taxon>Lentisphaera</taxon>
    </lineage>
</organism>
<dbReference type="GO" id="GO:0003677">
    <property type="term" value="F:DNA binding"/>
    <property type="evidence" value="ECO:0007669"/>
    <property type="project" value="UniProtKB-UniRule"/>
</dbReference>
<dbReference type="SUPFAM" id="SSF56349">
    <property type="entry name" value="DNA breaking-rejoining enzymes"/>
    <property type="match status" value="1"/>
</dbReference>
<dbReference type="InterPro" id="IPR013762">
    <property type="entry name" value="Integrase-like_cat_sf"/>
</dbReference>
<dbReference type="Gene3D" id="1.10.150.130">
    <property type="match status" value="1"/>
</dbReference>
<dbReference type="Pfam" id="PF00589">
    <property type="entry name" value="Phage_integrase"/>
    <property type="match status" value="1"/>
</dbReference>
<evidence type="ECO:0000256" key="2">
    <source>
        <dbReference type="ARBA" id="ARBA00022908"/>
    </source>
</evidence>
<dbReference type="PANTHER" id="PTHR30349:SF64">
    <property type="entry name" value="PROPHAGE INTEGRASE INTD-RELATED"/>
    <property type="match status" value="1"/>
</dbReference>
<dbReference type="PANTHER" id="PTHR30349">
    <property type="entry name" value="PHAGE INTEGRASE-RELATED"/>
    <property type="match status" value="1"/>
</dbReference>
<dbReference type="AlphaFoldDB" id="A6DU63"/>
<dbReference type="STRING" id="313628.LNTAR_15392"/>
<evidence type="ECO:0000313" key="8">
    <source>
        <dbReference type="EMBL" id="EDM24822.1"/>
    </source>
</evidence>
<dbReference type="InterPro" id="IPR050090">
    <property type="entry name" value="Tyrosine_recombinase_XerCD"/>
</dbReference>
<keyword evidence="9" id="KW-1185">Reference proteome</keyword>
<dbReference type="PROSITE" id="PS51898">
    <property type="entry name" value="TYR_RECOMBINASE"/>
    <property type="match status" value="1"/>
</dbReference>
<keyword evidence="2" id="KW-0229">DNA integration</keyword>
<dbReference type="GO" id="GO:0015074">
    <property type="term" value="P:DNA integration"/>
    <property type="evidence" value="ECO:0007669"/>
    <property type="project" value="UniProtKB-KW"/>
</dbReference>
<dbReference type="Gene3D" id="1.10.443.10">
    <property type="entry name" value="Intergrase catalytic core"/>
    <property type="match status" value="1"/>
</dbReference>
<dbReference type="InterPro" id="IPR004107">
    <property type="entry name" value="Integrase_SAM-like_N"/>
</dbReference>
<dbReference type="InterPro" id="IPR044068">
    <property type="entry name" value="CB"/>
</dbReference>
<dbReference type="eggNOG" id="COG4974">
    <property type="taxonomic scope" value="Bacteria"/>
</dbReference>
<evidence type="ECO:0000256" key="3">
    <source>
        <dbReference type="ARBA" id="ARBA00023125"/>
    </source>
</evidence>
<gene>
    <name evidence="8" type="ORF">LNTAR_15392</name>
</gene>
<dbReference type="Pfam" id="PF13495">
    <property type="entry name" value="Phage_int_SAM_4"/>
    <property type="match status" value="1"/>
</dbReference>
<dbReference type="OrthoDB" id="341301at2"/>
<dbReference type="RefSeq" id="WP_007281347.1">
    <property type="nucleotide sequence ID" value="NZ_ABCK01000047.1"/>
</dbReference>
<keyword evidence="3 5" id="KW-0238">DNA-binding</keyword>
<accession>A6DU63</accession>
<dbReference type="PROSITE" id="PS51900">
    <property type="entry name" value="CB"/>
    <property type="match status" value="1"/>
</dbReference>
<sequence>MAKMIDFMEYISSLKVDEKERKYYPRWIERFSQFCKVRGLDPWEPGALNSFIDNLSCSEEPWKVMQAGKAIRHYVYWRRQTDTSVPKAMSLSSAKSVSESRELLLQKMVEVMRVQRKSYRTEQSYLSWVERYLDFHKEGEFDAQEVSSFISHLAVQKCVAASTQNQAFNALVFFFRYVLEIELGDLSQSVRAVRKEKLPLVYTRDEVKAIMANMEGVPLLMARLIYGGGLRHSEAYRLRIKDLDRGRMCLTIRGAKGDKDREVPLGKSLLPAIDEQLERIRKLYDEDRTNDVAGCYLPHTLENKSPNVGKEWGWFWLFPADNLSLDPRANKIRRHHVSSNYLNGPYKKALRKAGIVKAGTVHTLRHSFATHILEDGYDIRVLQELLGHSDVSTTQIYTHVMGVHKLNVTSPIDKL</sequence>